<dbReference type="Gene3D" id="2.10.70.10">
    <property type="entry name" value="Complement Module, domain 1"/>
    <property type="match status" value="4"/>
</dbReference>
<dbReference type="SMART" id="SM00042">
    <property type="entry name" value="CUB"/>
    <property type="match status" value="4"/>
</dbReference>
<proteinExistence type="predicted"/>
<dbReference type="InterPro" id="IPR035914">
    <property type="entry name" value="Sperma_CUB_dom_sf"/>
</dbReference>
<feature type="domain" description="Sushi" evidence="9">
    <location>
        <begin position="152"/>
        <end position="213"/>
    </location>
</feature>
<protein>
    <submittedName>
        <fullName evidence="11">Uncharacterized protein LOC106176236</fullName>
    </submittedName>
</protein>
<evidence type="ECO:0000256" key="5">
    <source>
        <dbReference type="PROSITE-ProRule" id="PRU00302"/>
    </source>
</evidence>
<dbReference type="InParanoid" id="A0A1S3JUJ0"/>
<dbReference type="KEGG" id="lak:106176236"/>
<evidence type="ECO:0000256" key="6">
    <source>
        <dbReference type="SAM" id="MobiDB-lite"/>
    </source>
</evidence>
<evidence type="ECO:0000256" key="7">
    <source>
        <dbReference type="SAM" id="SignalP"/>
    </source>
</evidence>
<evidence type="ECO:0000259" key="9">
    <source>
        <dbReference type="PROSITE" id="PS50923"/>
    </source>
</evidence>
<feature type="domain" description="Sushi" evidence="9">
    <location>
        <begin position="719"/>
        <end position="780"/>
    </location>
</feature>
<feature type="compositionally biased region" description="Low complexity" evidence="6">
    <location>
        <begin position="1321"/>
        <end position="1332"/>
    </location>
</feature>
<dbReference type="PANTHER" id="PTHR45656:SF4">
    <property type="entry name" value="PROTEIN CBR-CLEC-78"/>
    <property type="match status" value="1"/>
</dbReference>
<feature type="compositionally biased region" description="Basic and acidic residues" evidence="6">
    <location>
        <begin position="1458"/>
        <end position="1485"/>
    </location>
</feature>
<feature type="compositionally biased region" description="Polar residues" evidence="6">
    <location>
        <begin position="1548"/>
        <end position="1558"/>
    </location>
</feature>
<feature type="signal peptide" evidence="7">
    <location>
        <begin position="1"/>
        <end position="21"/>
    </location>
</feature>
<keyword evidence="1 7" id="KW-0732">Signal</keyword>
<dbReference type="Proteomes" id="UP000085678">
    <property type="component" value="Unplaced"/>
</dbReference>
<dbReference type="PANTHER" id="PTHR45656">
    <property type="entry name" value="PROTEIN CBR-CLEC-78"/>
    <property type="match status" value="1"/>
</dbReference>
<feature type="disulfide bond" evidence="4">
    <location>
        <begin position="606"/>
        <end position="633"/>
    </location>
</feature>
<evidence type="ECO:0000256" key="1">
    <source>
        <dbReference type="ARBA" id="ARBA00022729"/>
    </source>
</evidence>
<dbReference type="InterPro" id="IPR051277">
    <property type="entry name" value="SEZ6_CSMD_C4BPB_Regulators"/>
</dbReference>
<dbReference type="Gene3D" id="2.60.120.290">
    <property type="entry name" value="Spermadhesin, CUB domain"/>
    <property type="match status" value="5"/>
</dbReference>
<feature type="domain" description="Sushi" evidence="9">
    <location>
        <begin position="543"/>
        <end position="604"/>
    </location>
</feature>
<evidence type="ECO:0000256" key="3">
    <source>
        <dbReference type="ARBA" id="ARBA00023157"/>
    </source>
</evidence>
<dbReference type="RefSeq" id="XP_013413987.1">
    <property type="nucleotide sequence ID" value="XM_013558533.1"/>
</dbReference>
<keyword evidence="3 4" id="KW-1015">Disulfide bond</keyword>
<evidence type="ECO:0000259" key="8">
    <source>
        <dbReference type="PROSITE" id="PS01180"/>
    </source>
</evidence>
<dbReference type="Pfam" id="PF00431">
    <property type="entry name" value="CUB"/>
    <property type="match status" value="3"/>
</dbReference>
<dbReference type="GeneID" id="106176236"/>
<dbReference type="OrthoDB" id="6480633at2759"/>
<organism evidence="10 11">
    <name type="scientific">Lingula anatina</name>
    <name type="common">Brachiopod</name>
    <name type="synonym">Lingula unguis</name>
    <dbReference type="NCBI Taxonomy" id="7574"/>
    <lineage>
        <taxon>Eukaryota</taxon>
        <taxon>Metazoa</taxon>
        <taxon>Spiralia</taxon>
        <taxon>Lophotrochozoa</taxon>
        <taxon>Brachiopoda</taxon>
        <taxon>Linguliformea</taxon>
        <taxon>Lingulata</taxon>
        <taxon>Lingulida</taxon>
        <taxon>Linguloidea</taxon>
        <taxon>Lingulidae</taxon>
        <taxon>Lingula</taxon>
    </lineage>
</organism>
<feature type="domain" description="CUB" evidence="8">
    <location>
        <begin position="30"/>
        <end position="149"/>
    </location>
</feature>
<dbReference type="InterPro" id="IPR000436">
    <property type="entry name" value="Sushi_SCR_CCP_dom"/>
</dbReference>
<keyword evidence="2" id="KW-0677">Repeat</keyword>
<feature type="compositionally biased region" description="Polar residues" evidence="6">
    <location>
        <begin position="1629"/>
        <end position="1644"/>
    </location>
</feature>
<accession>A0A1S3JUJ0</accession>
<dbReference type="PROSITE" id="PS01180">
    <property type="entry name" value="CUB"/>
    <property type="match status" value="3"/>
</dbReference>
<evidence type="ECO:0000313" key="11">
    <source>
        <dbReference type="RefSeq" id="XP_013413987.1"/>
    </source>
</evidence>
<dbReference type="PROSITE" id="PS51257">
    <property type="entry name" value="PROKAR_LIPOPROTEIN"/>
    <property type="match status" value="1"/>
</dbReference>
<feature type="compositionally biased region" description="Basic and acidic residues" evidence="6">
    <location>
        <begin position="1373"/>
        <end position="1383"/>
    </location>
</feature>
<dbReference type="CDD" id="cd00033">
    <property type="entry name" value="CCP"/>
    <property type="match status" value="4"/>
</dbReference>
<dbReference type="InterPro" id="IPR000859">
    <property type="entry name" value="CUB_dom"/>
</dbReference>
<dbReference type="SMART" id="SM00032">
    <property type="entry name" value="CCP"/>
    <property type="match status" value="4"/>
</dbReference>
<evidence type="ECO:0000313" key="10">
    <source>
        <dbReference type="Proteomes" id="UP000085678"/>
    </source>
</evidence>
<feature type="compositionally biased region" description="Basic and acidic residues" evidence="6">
    <location>
        <begin position="1614"/>
        <end position="1625"/>
    </location>
</feature>
<dbReference type="SUPFAM" id="SSF49854">
    <property type="entry name" value="Spermadhesin, CUB domain"/>
    <property type="match status" value="5"/>
</dbReference>
<evidence type="ECO:0000256" key="4">
    <source>
        <dbReference type="PROSITE-ProRule" id="PRU00059"/>
    </source>
</evidence>
<feature type="region of interest" description="Disordered" evidence="6">
    <location>
        <begin position="1066"/>
        <end position="1091"/>
    </location>
</feature>
<feature type="chain" id="PRO_5010284499" evidence="7">
    <location>
        <begin position="22"/>
        <end position="1776"/>
    </location>
</feature>
<dbReference type="InterPro" id="IPR035976">
    <property type="entry name" value="Sushi/SCR/CCP_sf"/>
</dbReference>
<feature type="compositionally biased region" description="Polar residues" evidence="6">
    <location>
        <begin position="1219"/>
        <end position="1238"/>
    </location>
</feature>
<keyword evidence="10" id="KW-1185">Reference proteome</keyword>
<gene>
    <name evidence="11" type="primary">LOC106176236</name>
</gene>
<feature type="domain" description="CUB" evidence="8">
    <location>
        <begin position="781"/>
        <end position="903"/>
    </location>
</feature>
<feature type="compositionally biased region" description="Low complexity" evidence="6">
    <location>
        <begin position="1654"/>
        <end position="1670"/>
    </location>
</feature>
<feature type="region of interest" description="Disordered" evidence="6">
    <location>
        <begin position="1121"/>
        <end position="1385"/>
    </location>
</feature>
<sequence length="1776" mass="195569">MLRICMSSALNLCAILFLSCGTFIRSSDQCGQDLNGDSGQLISPGFPNTYPLGVTCQWTITVERGKSINLRLVILNTDSKQDLDGGDVLRVYKVDPQLNRNVTAEWEFSGTVQDNTVIDTNSSKLWIHFQADNQQLQENSRFNITFHSVSTQYCPQPEPLRNGSRKGDSFRVGSLVEFSCDPGFTVSGPTNISCQLNDSGLPYWTRDIPQCYIPCVNGKITDTVEGQSNLVRYFLVPNEKPVILSPNFQQYQTSGNNSDSRIKFPVQCTWAIHAPIGYAINITASQFNLHVENENGSFLTVKNEQMQSPSVSEGILANFSSHFTNLLINQTNQVLIQLTSNNLYDSFELRYNLVHPFACGSPPTPTNMFYIPNNMTYPVGHQIEYRCKDGFYLQRPNSMHINNICTSQGWLYGSQALPQCKTYCKIWDTNNETYRDILLRRSSGIIYSPGYPGPLLPGPCQITIDVHPSQIVKVTLRNMTFGNDSEVKVKLFDGAEELALISVTSPLGTISSRTNTVTVKIDNKETNPVDGHFILSYQAVPTNTCGKPKMIQNGQLLADESRYEVGSTVQFVCDAFFQRHGPQSITCINMGLFNDWQGSPSCTGKCGGQYNMGEGTIVSPNYPMPFNTSGRLCMWLITVPGEKKRFSITIPQIHISNMDDLSITENQRTTSIQTICTEDCSTLQLYTHTNAFQVSFRSASETITPTSQFKIKFVAFDSSVCSPPPEIENGVVIGLNYSVGSQVMYHCLPPFDLIGASLLTCQDVHHGVPQWQPHTPECRICRPQDRQLEPMLRHGGEGAVASPGYPDNQTLGHQSCTWKIEAKENELIMLYFRYFQLPNAEEGVVFVDIYDGQTKLESRLARLDGKTETVENITSATNIVIISYSMPLETKDTRGFYIEYGSFRPPMETTPFVPVKTEEKWTEMVTSDFQPKETTKVVTERRTSPAWINPIERTTLEILPPDQRVTKTIVFYPTKPVPTTATTPKNGHVQAVASAPGDNKGAIAAGVIVPLLIITAVGVVGFLVWYRKKYPVRMSFGREFAKFTNPAYVRKSTPGLTLVQEGHVSLCSDPSARRPSDEGGSSNEGPGKGIINPAFEELAEDDVEVPSVPEVTFTEVTPFSEEISPVHSKRSHRSSVHSDVSSARRKSAKLKITPQDLDRDYENVCHSPPWDSSSAGSEGHPHSPGRRSTSLRETEFIESEGLPSRSSSLLTDGKRKASSIGSEVNTTRPGGRSSSAREAQSLKYGDLPKRSASLMEDGRRKMPSIVSQEVAFSPDKTLRHTTEINESENVPNRSESLLEGERRKTPSVGSENLSENARKMSNSSSDTESSKSGEVPSRSGSLIQGRHKPPSKKSGADSCDPYSHWLENEEAENVEHKKIDNGKQAENLMQEDEEVAIEDVSFIPSKNMESEVEGEFVDQSHDSLLFGSSPPPSPFKVSTAESDHLESCHSSESGSEEYLPKTKKEEMDLNDSSERKLQPEEKEMSKVNLSSTPEGENFKSLASDLLPTNDHLPSVGLESPLSERNVSPFDMTSPKVDGQLSPKPRTPSPTDEQMSPEVSVSPLAGEPLSPVHGTPSPVDEQLSVGDSVSKPREGQSASSTDQHSSSKKTLPPTADEHTPPPRDEPLSLSHRTPSQISETISPVHSSPPLHKRSPSSSSEASTPDSSISDSMEWHSAEIDPSSSDVFHSPEVGLSGQGDTLLGPHQEDVDGSPSEAETNVPKPRAKLLLKVDPDEMEVSSDASGEISDSDSTTSRELDLEFLGWTQPDAVDMDASEV</sequence>
<dbReference type="Pfam" id="PF00084">
    <property type="entry name" value="Sushi"/>
    <property type="match status" value="4"/>
</dbReference>
<reference evidence="11" key="1">
    <citation type="submission" date="2025-08" db="UniProtKB">
        <authorList>
            <consortium name="RefSeq"/>
        </authorList>
    </citation>
    <scope>IDENTIFICATION</scope>
    <source>
        <tissue evidence="11">Gonads</tissue>
    </source>
</reference>
<name>A0A1S3JUJ0_LINAN</name>
<keyword evidence="5" id="KW-0768">Sushi</keyword>
<feature type="domain" description="CUB" evidence="8">
    <location>
        <begin position="606"/>
        <end position="716"/>
    </location>
</feature>
<feature type="domain" description="Sushi" evidence="9">
    <location>
        <begin position="357"/>
        <end position="422"/>
    </location>
</feature>
<dbReference type="PROSITE" id="PS50923">
    <property type="entry name" value="SUSHI"/>
    <property type="match status" value="4"/>
</dbReference>
<dbReference type="SUPFAM" id="SSF57535">
    <property type="entry name" value="Complement control module/SCR domain"/>
    <property type="match status" value="4"/>
</dbReference>
<evidence type="ECO:0000256" key="2">
    <source>
        <dbReference type="ARBA" id="ARBA00022737"/>
    </source>
</evidence>
<comment type="caution">
    <text evidence="5">Lacks conserved residue(s) required for the propagation of feature annotation.</text>
</comment>
<dbReference type="CDD" id="cd00041">
    <property type="entry name" value="CUB"/>
    <property type="match status" value="3"/>
</dbReference>
<feature type="region of interest" description="Disordered" evidence="6">
    <location>
        <begin position="1411"/>
        <end position="1776"/>
    </location>
</feature>